<feature type="region of interest" description="Disordered" evidence="5">
    <location>
        <begin position="343"/>
        <end position="407"/>
    </location>
</feature>
<dbReference type="InterPro" id="IPR001680">
    <property type="entry name" value="WD40_rpt"/>
</dbReference>
<dbReference type="CDD" id="cd16664">
    <property type="entry name" value="RING-Ubox_PUB"/>
    <property type="match status" value="1"/>
</dbReference>
<dbReference type="InterPro" id="IPR045210">
    <property type="entry name" value="RING-Ubox_PUB"/>
</dbReference>
<dbReference type="Gene3D" id="1.25.10.10">
    <property type="entry name" value="Leucine-rich Repeat Variant"/>
    <property type="match status" value="2"/>
</dbReference>
<proteinExistence type="predicted"/>
<dbReference type="InterPro" id="IPR055566">
    <property type="entry name" value="ARM_LIN"/>
</dbReference>
<name>A0ABD1YUR4_9MARC</name>
<dbReference type="InterPro" id="IPR015943">
    <property type="entry name" value="WD40/YVTN_repeat-like_dom_sf"/>
</dbReference>
<feature type="region of interest" description="Disordered" evidence="5">
    <location>
        <begin position="578"/>
        <end position="602"/>
    </location>
</feature>
<dbReference type="Gene3D" id="2.130.10.10">
    <property type="entry name" value="YVTN repeat-like/Quinoprotein amine dehydrogenase"/>
    <property type="match status" value="1"/>
</dbReference>
<dbReference type="InterPro" id="IPR003613">
    <property type="entry name" value="Ubox_domain"/>
</dbReference>
<gene>
    <name evidence="7" type="ORF">R1flu_005747</name>
</gene>
<evidence type="ECO:0000256" key="3">
    <source>
        <dbReference type="ARBA" id="ARBA00012483"/>
    </source>
</evidence>
<feature type="compositionally biased region" description="Low complexity" evidence="5">
    <location>
        <begin position="618"/>
        <end position="633"/>
    </location>
</feature>
<dbReference type="EMBL" id="JBHFFA010000003">
    <property type="protein sequence ID" value="KAL2634268.1"/>
    <property type="molecule type" value="Genomic_DNA"/>
</dbReference>
<sequence>MERYNSGRDGYNGIEAAAPQQWHSSYNNNSTNSRSSGSIREETEEMGSVSGLDSWTVRNMVTVMGGYAMNALLDADGRSSMKEKCAERLKQEHGVIASYAEQAVLANLDWGIQGLEKAVKATNPDIKLARLEHTEEVLQVAVNLDPQAKTGGVANSYLSSWANYYMALVWKLRNNDRNAALSFLEMFIVEPNQARKDFAPALWDQLFRPHMANIEAWYQAELAQIMSSSPPLGTNGRLDIPQKRRNRSGDLDGSHSRTLSKSTEQEFDDGSSIAGDSNNGDMTPRRQGRGKEPTLAADQVMRLELLNKLYQDSLDENTQQYAQYYKDWMAYEAENLMQGSVQGSPVSSIMRSPLSYSSQETDQQQQTPRQDTSNGASGFGPGGAGSNQNKGRIYRHPSLDRESDTFSEASYKDPLAFSRNSSINQSIQEVDEESYKERGAEHSRRRPQSGSNTRQDFDDGAVLSGDEDDCSSTSEFGKGAGVFLDGEEITEEELLQVWEELSEGRVTSADADEFISRLTDQDDKPVTYERLSELAETARTSSRENRSPPEQLQIVSTLEAAVSATNFEAVLVPVPSSRRNFSPSPISSIEDEEPGSLSRQGSVIAQSPFSEAFRRMQSDSSHSSLSSHSSRSLSIKHETLSREQSMIKPPKDYVCPITNQLFQDPVTLETGQTYERTAIKEWLDRGNKTCPNTRNMLRNLELPQTNYVLKRLVDTWKEDHPQYFQDSSRASPAKESSVDGPLSAVLYSNGVEAVSDELERQPSGRRGGRRIVPLPEDQVIPNLEETLIELRGAVDTLFKTDDLVQCEKAVRVAALAWVESKGDASVASSFSKSGVVEKLMEVFKNSKKDDVLRSVVFLLSDLISKDESTRETVLHIDPTLEATVTVLKSPGVPQSAVLLHLLKAPSFKLAGLKLVPSLVAVLKTAPTYEEETFLMPLSPKCAAVCLLEQMVTTLDHRVNMKNAEAIVAADGVRHLMERLEAKTLEEKISAVAVMWSCLQSDGGIRTTMAENLKIKTLVDLLNNSNEQARTVAIFFLAELIRLNRRPAVQKILEEVLRQGQLNSMHVLMAHLKVSPFEHRSLVASLLLQMDLLAEPREPSMFREEALEALVNALSCEENNKVQLEAAKALASLSGRFSITGRSMTEAYLLKFAGVNVEDHSRSRGNVLSAEEEMAADEWDKRMAIAVLGNGKSLIDAVGTVLPSKSSKIARLCLVTAAWITCALRNMPESGLQVCARNCFLPSLVAILQPGRDMEEKVLACLCLFNLTDDSVGLQQLTIFAKDLFAQLRRMKRVTWTAKKIVTALIASPYMNNDLWAHGRVSHLDASGSGETRCLLYFRGHLYSGHTDHSIKVWGVKRKNPRLICETKEHSRAVLCFAVIEESQKLFSGSADKTVRVWTLSEERLKCLQVIDIREAVHAIAANSSTIVVIPQNAGVKVLDANGTNPRVLNGNKHVQSINLTENHLYCGCTDSSIQEIDPGTGTSVSLQSGVSSLRGKKAIYSLQSSAGLLYSAGTLVEGIGTKMWSLATRAMIHFISTTMDVRCMAISDDLIYLSNNQPTGNVEVWLRDKYQKVAMFTVGSKILSMAVVGDTVYTASVDGILRAWSLT</sequence>
<dbReference type="Gene3D" id="3.30.40.10">
    <property type="entry name" value="Zinc/RING finger domain, C3HC4 (zinc finger)"/>
    <property type="match status" value="1"/>
</dbReference>
<evidence type="ECO:0000313" key="8">
    <source>
        <dbReference type="Proteomes" id="UP001605036"/>
    </source>
</evidence>
<evidence type="ECO:0000259" key="6">
    <source>
        <dbReference type="PROSITE" id="PS51698"/>
    </source>
</evidence>
<dbReference type="InterPro" id="IPR052858">
    <property type="entry name" value="E3_ubiquitin-ligase_LIN"/>
</dbReference>
<dbReference type="InterPro" id="IPR056512">
    <property type="entry name" value="LIN_N"/>
</dbReference>
<keyword evidence="8" id="KW-1185">Reference proteome</keyword>
<evidence type="ECO:0000256" key="1">
    <source>
        <dbReference type="ARBA" id="ARBA00000900"/>
    </source>
</evidence>
<feature type="compositionally biased region" description="Low complexity" evidence="5">
    <location>
        <begin position="24"/>
        <end position="38"/>
    </location>
</feature>
<feature type="region of interest" description="Disordered" evidence="5">
    <location>
        <begin position="614"/>
        <end position="647"/>
    </location>
</feature>
<accession>A0ABD1YUR4</accession>
<dbReference type="Pfam" id="PF23628">
    <property type="entry name" value="ARM_LIN_C"/>
    <property type="match status" value="1"/>
</dbReference>
<dbReference type="SMART" id="SM00185">
    <property type="entry name" value="ARM"/>
    <property type="match status" value="5"/>
</dbReference>
<feature type="domain" description="U-box" evidence="6">
    <location>
        <begin position="648"/>
        <end position="723"/>
    </location>
</feature>
<dbReference type="Pfam" id="PF23568">
    <property type="entry name" value="ARM_LIN"/>
    <property type="match status" value="1"/>
</dbReference>
<feature type="repeat" description="WD" evidence="4">
    <location>
        <begin position="1366"/>
        <end position="1400"/>
    </location>
</feature>
<dbReference type="Pfam" id="PF04564">
    <property type="entry name" value="U-box"/>
    <property type="match status" value="1"/>
</dbReference>
<feature type="region of interest" description="Disordered" evidence="5">
    <location>
        <begin position="17"/>
        <end position="46"/>
    </location>
</feature>
<dbReference type="InterPro" id="IPR056514">
    <property type="entry name" value="ARM_LIN_2nd"/>
</dbReference>
<dbReference type="InterPro" id="IPR013083">
    <property type="entry name" value="Znf_RING/FYVE/PHD"/>
</dbReference>
<dbReference type="SMART" id="SM00320">
    <property type="entry name" value="WD40"/>
    <property type="match status" value="4"/>
</dbReference>
<organism evidence="7 8">
    <name type="scientific">Riccia fluitans</name>
    <dbReference type="NCBI Taxonomy" id="41844"/>
    <lineage>
        <taxon>Eukaryota</taxon>
        <taxon>Viridiplantae</taxon>
        <taxon>Streptophyta</taxon>
        <taxon>Embryophyta</taxon>
        <taxon>Marchantiophyta</taxon>
        <taxon>Marchantiopsida</taxon>
        <taxon>Marchantiidae</taxon>
        <taxon>Marchantiales</taxon>
        <taxon>Ricciaceae</taxon>
        <taxon>Riccia</taxon>
    </lineage>
</organism>
<feature type="region of interest" description="Disordered" evidence="5">
    <location>
        <begin position="233"/>
        <end position="294"/>
    </location>
</feature>
<dbReference type="GO" id="GO:0061630">
    <property type="term" value="F:ubiquitin protein ligase activity"/>
    <property type="evidence" value="ECO:0007669"/>
    <property type="project" value="UniProtKB-EC"/>
</dbReference>
<feature type="region of interest" description="Disordered" evidence="5">
    <location>
        <begin position="420"/>
        <end position="475"/>
    </location>
</feature>
<dbReference type="EC" id="2.3.2.27" evidence="3"/>
<dbReference type="SUPFAM" id="SSF48371">
    <property type="entry name" value="ARM repeat"/>
    <property type="match status" value="2"/>
</dbReference>
<dbReference type="PANTHER" id="PTHR47446:SF2">
    <property type="entry name" value="RING-TYPE E3 UBIQUITIN TRANSFERASE"/>
    <property type="match status" value="1"/>
</dbReference>
<dbReference type="PANTHER" id="PTHR47446">
    <property type="entry name" value="RING-TYPE E3 UBIQUITIN TRANSFERASE"/>
    <property type="match status" value="1"/>
</dbReference>
<dbReference type="PROSITE" id="PS50082">
    <property type="entry name" value="WD_REPEATS_2"/>
    <property type="match status" value="1"/>
</dbReference>
<dbReference type="InterPro" id="IPR036322">
    <property type="entry name" value="WD40_repeat_dom_sf"/>
</dbReference>
<reference evidence="7 8" key="1">
    <citation type="submission" date="2024-09" db="EMBL/GenBank/DDBJ databases">
        <title>Chromosome-scale assembly of Riccia fluitans.</title>
        <authorList>
            <person name="Paukszto L."/>
            <person name="Sawicki J."/>
            <person name="Karawczyk K."/>
            <person name="Piernik-Szablinska J."/>
            <person name="Szczecinska M."/>
            <person name="Mazdziarz M."/>
        </authorList>
    </citation>
    <scope>NUCLEOTIDE SEQUENCE [LARGE SCALE GENOMIC DNA]</scope>
    <source>
        <strain evidence="7">Rf_01</strain>
        <tissue evidence="7">Aerial parts of the thallus</tissue>
    </source>
</reference>
<protein>
    <recommendedName>
        <fullName evidence="3">RING-type E3 ubiquitin transferase</fullName>
        <ecNumber evidence="3">2.3.2.27</ecNumber>
    </recommendedName>
</protein>
<keyword evidence="4" id="KW-0853">WD repeat</keyword>
<dbReference type="InterPro" id="IPR011989">
    <property type="entry name" value="ARM-like"/>
</dbReference>
<evidence type="ECO:0000256" key="2">
    <source>
        <dbReference type="ARBA" id="ARBA00004906"/>
    </source>
</evidence>
<dbReference type="PROSITE" id="PS51698">
    <property type="entry name" value="U_BOX"/>
    <property type="match status" value="1"/>
</dbReference>
<dbReference type="Proteomes" id="UP001605036">
    <property type="component" value="Unassembled WGS sequence"/>
</dbReference>
<dbReference type="PROSITE" id="PS50294">
    <property type="entry name" value="WD_REPEATS_REGION"/>
    <property type="match status" value="1"/>
</dbReference>
<comment type="catalytic activity">
    <reaction evidence="1">
        <text>S-ubiquitinyl-[E2 ubiquitin-conjugating enzyme]-L-cysteine + [acceptor protein]-L-lysine = [E2 ubiquitin-conjugating enzyme]-L-cysteine + N(6)-ubiquitinyl-[acceptor protein]-L-lysine.</text>
        <dbReference type="EC" id="2.3.2.27"/>
    </reaction>
</comment>
<dbReference type="SMART" id="SM00504">
    <property type="entry name" value="Ubox"/>
    <property type="match status" value="1"/>
</dbReference>
<feature type="compositionally biased region" description="Low complexity" evidence="5">
    <location>
        <begin position="357"/>
        <end position="376"/>
    </location>
</feature>
<feature type="compositionally biased region" description="Basic and acidic residues" evidence="5">
    <location>
        <begin position="433"/>
        <end position="442"/>
    </location>
</feature>
<dbReference type="SUPFAM" id="SSF57850">
    <property type="entry name" value="RING/U-box"/>
    <property type="match status" value="1"/>
</dbReference>
<feature type="compositionally biased region" description="Polar residues" evidence="5">
    <location>
        <begin position="343"/>
        <end position="356"/>
    </location>
</feature>
<dbReference type="InterPro" id="IPR016024">
    <property type="entry name" value="ARM-type_fold"/>
</dbReference>
<evidence type="ECO:0000313" key="7">
    <source>
        <dbReference type="EMBL" id="KAL2634268.1"/>
    </source>
</evidence>
<dbReference type="Pfam" id="PF23654">
    <property type="entry name" value="ARM_LIN_2nd"/>
    <property type="match status" value="1"/>
</dbReference>
<evidence type="ECO:0000256" key="5">
    <source>
        <dbReference type="SAM" id="MobiDB-lite"/>
    </source>
</evidence>
<comment type="caution">
    <text evidence="7">The sequence shown here is derived from an EMBL/GenBank/DDBJ whole genome shotgun (WGS) entry which is preliminary data.</text>
</comment>
<dbReference type="SUPFAM" id="SSF50978">
    <property type="entry name" value="WD40 repeat-like"/>
    <property type="match status" value="1"/>
</dbReference>
<comment type="pathway">
    <text evidence="2">Protein modification; protein ubiquitination.</text>
</comment>
<evidence type="ECO:0000256" key="4">
    <source>
        <dbReference type="PROSITE-ProRule" id="PRU00221"/>
    </source>
</evidence>
<dbReference type="Pfam" id="PF00400">
    <property type="entry name" value="WD40"/>
    <property type="match status" value="1"/>
</dbReference>
<dbReference type="InterPro" id="IPR000225">
    <property type="entry name" value="Armadillo"/>
</dbReference>